<dbReference type="InterPro" id="IPR006674">
    <property type="entry name" value="HD_domain"/>
</dbReference>
<dbReference type="NCBIfam" id="TIGR00488">
    <property type="entry name" value="bis(5'-nucleosyl)-tetraphosphatase (symmetrical) YqeK"/>
    <property type="match status" value="1"/>
</dbReference>
<keyword evidence="9" id="KW-1185">Reference proteome</keyword>
<evidence type="ECO:0000256" key="3">
    <source>
        <dbReference type="ARBA" id="ARBA00022741"/>
    </source>
</evidence>
<evidence type="ECO:0000256" key="5">
    <source>
        <dbReference type="ARBA" id="ARBA00023004"/>
    </source>
</evidence>
<name>A0ABS5K319_9MOLU</name>
<keyword evidence="4 8" id="KW-0378">Hydrolase</keyword>
<keyword evidence="3" id="KW-0547">Nucleotide-binding</keyword>
<organism evidence="8 9">
    <name type="scientific">'Fragaria x ananassa' phyllody phytoplasma</name>
    <dbReference type="NCBI Taxonomy" id="2358428"/>
    <lineage>
        <taxon>Bacteria</taxon>
        <taxon>Bacillati</taxon>
        <taxon>Mycoplasmatota</taxon>
        <taxon>Mollicutes</taxon>
        <taxon>Acholeplasmatales</taxon>
        <taxon>Acholeplasmataceae</taxon>
        <taxon>Candidatus Phytoplasma</taxon>
        <taxon>16SrXIII (Mexican periwinkle virescence group)</taxon>
    </lineage>
</organism>
<dbReference type="Pfam" id="PF01966">
    <property type="entry name" value="HD"/>
    <property type="match status" value="1"/>
</dbReference>
<evidence type="ECO:0000313" key="9">
    <source>
        <dbReference type="Proteomes" id="UP000811481"/>
    </source>
</evidence>
<dbReference type="Gene3D" id="1.10.3210.10">
    <property type="entry name" value="Hypothetical protein af1432"/>
    <property type="match status" value="1"/>
</dbReference>
<proteinExistence type="predicted"/>
<dbReference type="InterPro" id="IPR005249">
    <property type="entry name" value="YqeK"/>
</dbReference>
<gene>
    <name evidence="8" type="primary">yqeK</name>
    <name evidence="8" type="ORF">J8J04_01065</name>
</gene>
<dbReference type="SUPFAM" id="SSF109604">
    <property type="entry name" value="HD-domain/PDEase-like"/>
    <property type="match status" value="1"/>
</dbReference>
<dbReference type="InterPro" id="IPR051094">
    <property type="entry name" value="Diverse_Catalytic_Enzymes"/>
</dbReference>
<sequence>MLLKQIRQVVEIKLKSDPIRLAHTLRVYRTATKMARYYRKSIVPIQIAALFHDYTKNDSLEQQKPYLTTASMVKYQNTPSIFHALSATNFLKKELEVHDKVILNAIKKHVWGHKTMNYADKIVFLSDKIEPGREYPQQKYFETLAYRNIHQAVYEMLNYNFNDFLKKGVPLPADYKVILTSLKDDIKMKNKHIL</sequence>
<evidence type="ECO:0000256" key="6">
    <source>
        <dbReference type="ARBA" id="ARBA00049417"/>
    </source>
</evidence>
<dbReference type="Proteomes" id="UP000811481">
    <property type="component" value="Unassembled WGS sequence"/>
</dbReference>
<evidence type="ECO:0000256" key="1">
    <source>
        <dbReference type="ARBA" id="ARBA00012506"/>
    </source>
</evidence>
<dbReference type="EMBL" id="JAGVRH010000002">
    <property type="protein sequence ID" value="MBS2126291.1"/>
    <property type="molecule type" value="Genomic_DNA"/>
</dbReference>
<dbReference type="EC" id="3.6.1.41" evidence="1"/>
<protein>
    <recommendedName>
        <fullName evidence="1">bis(5'-nucleosyl)-tetraphosphatase (symmetrical)</fullName>
        <ecNumber evidence="1">3.6.1.41</ecNumber>
    </recommendedName>
</protein>
<evidence type="ECO:0000313" key="8">
    <source>
        <dbReference type="EMBL" id="MBS2126291.1"/>
    </source>
</evidence>
<dbReference type="RefSeq" id="WP_212331069.1">
    <property type="nucleotide sequence ID" value="NZ_JAGVRH010000002.1"/>
</dbReference>
<evidence type="ECO:0000259" key="7">
    <source>
        <dbReference type="Pfam" id="PF01966"/>
    </source>
</evidence>
<keyword evidence="5" id="KW-0408">Iron</keyword>
<reference evidence="8" key="1">
    <citation type="submission" date="2021-04" db="EMBL/GenBank/DDBJ databases">
        <title>Draft genome sequence of StrPh-CL8, a phytoplasma strain causing strawberry phyllody in Chile.</title>
        <authorList>
            <person name="Cui W."/>
            <person name="Zamorano A."/>
            <person name="Fiore N."/>
        </authorList>
    </citation>
    <scope>NUCLEOTIDE SEQUENCE [LARGE SCALE GENOMIC DNA]</scope>
    <source>
        <strain evidence="8">StrPh-Cl</strain>
    </source>
</reference>
<comment type="catalytic activity">
    <reaction evidence="6">
        <text>P(1),P(4)-bis(5'-adenosyl) tetraphosphate + H2O = 2 ADP + 2 H(+)</text>
        <dbReference type="Rhea" id="RHEA:24252"/>
        <dbReference type="ChEBI" id="CHEBI:15377"/>
        <dbReference type="ChEBI" id="CHEBI:15378"/>
        <dbReference type="ChEBI" id="CHEBI:58141"/>
        <dbReference type="ChEBI" id="CHEBI:456216"/>
        <dbReference type="EC" id="3.6.1.41"/>
    </reaction>
</comment>
<comment type="caution">
    <text evidence="8">The sequence shown here is derived from an EMBL/GenBank/DDBJ whole genome shotgun (WGS) entry which is preliminary data.</text>
</comment>
<dbReference type="PANTHER" id="PTHR35795">
    <property type="entry name" value="SLR1885 PROTEIN"/>
    <property type="match status" value="1"/>
</dbReference>
<feature type="domain" description="HD" evidence="7">
    <location>
        <begin position="20"/>
        <end position="130"/>
    </location>
</feature>
<dbReference type="CDD" id="cd00077">
    <property type="entry name" value="HDc"/>
    <property type="match status" value="1"/>
</dbReference>
<evidence type="ECO:0000256" key="2">
    <source>
        <dbReference type="ARBA" id="ARBA00022723"/>
    </source>
</evidence>
<evidence type="ECO:0000256" key="4">
    <source>
        <dbReference type="ARBA" id="ARBA00022801"/>
    </source>
</evidence>
<dbReference type="PANTHER" id="PTHR35795:SF1">
    <property type="entry name" value="BIS(5'-NUCLEOSYL)-TETRAPHOSPHATASE, SYMMETRICAL"/>
    <property type="match status" value="1"/>
</dbReference>
<dbReference type="GO" id="GO:0008803">
    <property type="term" value="F:bis(5'-nucleosyl)-tetraphosphatase (symmetrical) activity"/>
    <property type="evidence" value="ECO:0007669"/>
    <property type="project" value="UniProtKB-EC"/>
</dbReference>
<dbReference type="InterPro" id="IPR003607">
    <property type="entry name" value="HD/PDEase_dom"/>
</dbReference>
<accession>A0ABS5K319</accession>
<keyword evidence="2" id="KW-0479">Metal-binding</keyword>